<organism evidence="1 2">
    <name type="scientific">Golovinomyces cichoracearum</name>
    <dbReference type="NCBI Taxonomy" id="62708"/>
    <lineage>
        <taxon>Eukaryota</taxon>
        <taxon>Fungi</taxon>
        <taxon>Dikarya</taxon>
        <taxon>Ascomycota</taxon>
        <taxon>Pezizomycotina</taxon>
        <taxon>Leotiomycetes</taxon>
        <taxon>Erysiphales</taxon>
        <taxon>Erysiphaceae</taxon>
        <taxon>Golovinomyces</taxon>
    </lineage>
</organism>
<dbReference type="Proteomes" id="UP000285326">
    <property type="component" value="Unassembled WGS sequence"/>
</dbReference>
<evidence type="ECO:0000313" key="1">
    <source>
        <dbReference type="EMBL" id="RKF77112.1"/>
    </source>
</evidence>
<comment type="caution">
    <text evidence="1">The sequence shown here is derived from an EMBL/GenBank/DDBJ whole genome shotgun (WGS) entry which is preliminary data.</text>
</comment>
<name>A0A420IRG8_9PEZI</name>
<accession>A0A420IRG8</accession>
<reference evidence="1 2" key="1">
    <citation type="journal article" date="2018" name="BMC Genomics">
        <title>Comparative genome analyses reveal sequence features reflecting distinct modes of host-adaptation between dicot and monocot powdery mildew.</title>
        <authorList>
            <person name="Wu Y."/>
            <person name="Ma X."/>
            <person name="Pan Z."/>
            <person name="Kale S.D."/>
            <person name="Song Y."/>
            <person name="King H."/>
            <person name="Zhang Q."/>
            <person name="Presley C."/>
            <person name="Deng X."/>
            <person name="Wei C.I."/>
            <person name="Xiao S."/>
        </authorList>
    </citation>
    <scope>NUCLEOTIDE SEQUENCE [LARGE SCALE GENOMIC DNA]</scope>
    <source>
        <strain evidence="1">UMSG1</strain>
    </source>
</reference>
<protein>
    <submittedName>
        <fullName evidence="1">Uncharacterized protein</fullName>
    </submittedName>
</protein>
<evidence type="ECO:0000313" key="2">
    <source>
        <dbReference type="Proteomes" id="UP000285326"/>
    </source>
</evidence>
<proteinExistence type="predicted"/>
<gene>
    <name evidence="1" type="ORF">GcM1_222056</name>
</gene>
<dbReference type="EMBL" id="MCBS01022225">
    <property type="protein sequence ID" value="RKF77112.1"/>
    <property type="molecule type" value="Genomic_DNA"/>
</dbReference>
<dbReference type="AlphaFoldDB" id="A0A420IRG8"/>
<sequence length="110" mass="12905">MTARYEIHHAYAKAYWGYAEARKEDLKGDRRERARTETSYDQTCRRKSNHSTTTLGLAICSIHAYKGPKTHYLGGIVLWLSKHSKQKFCETTRPSNHYFLGFHDRRALKK</sequence>